<comment type="cofactor">
    <cofactor evidence="13">
        <name>[2Fe-2S] cluster</name>
        <dbReference type="ChEBI" id="CHEBI:190135"/>
    </cofactor>
    <text evidence="13">Binds 1 [2Fe-2S] cluster per subunit.</text>
</comment>
<organism evidence="16 17">
    <name type="scientific">Candidatus Amphirhobacter heronislandensis</name>
    <dbReference type="NCBI Taxonomy" id="1732024"/>
    <lineage>
        <taxon>Bacteria</taxon>
        <taxon>Pseudomonadati</taxon>
        <taxon>Pseudomonadota</taxon>
        <taxon>Gammaproteobacteria</taxon>
        <taxon>Candidatus Tethybacterales</taxon>
        <taxon>Candidatus Tethybacteraceae</taxon>
        <taxon>Candidatus Amphirhobacter</taxon>
    </lineage>
</organism>
<gene>
    <name evidence="16" type="ORF">ISN26_05665</name>
</gene>
<dbReference type="PROSITE" id="PS00642">
    <property type="entry name" value="COMPLEX1_75K_2"/>
    <property type="match status" value="1"/>
</dbReference>
<evidence type="ECO:0000256" key="13">
    <source>
        <dbReference type="RuleBase" id="RU003525"/>
    </source>
</evidence>
<dbReference type="InterPro" id="IPR050123">
    <property type="entry name" value="Prok_molybdopt-oxidoreductase"/>
</dbReference>
<dbReference type="SUPFAM" id="SSF54862">
    <property type="entry name" value="4Fe-4S ferredoxins"/>
    <property type="match status" value="1"/>
</dbReference>
<dbReference type="GO" id="GO:0048038">
    <property type="term" value="F:quinone binding"/>
    <property type="evidence" value="ECO:0007669"/>
    <property type="project" value="UniProtKB-UniRule"/>
</dbReference>
<dbReference type="Pfam" id="PF13510">
    <property type="entry name" value="Fer2_4"/>
    <property type="match status" value="1"/>
</dbReference>
<sequence length="805" mass="87348">MNIVVTINGKRRFVRDRTTVFEACRDTGVYIPHFCFHPKLSVPANCRMCLVDIEKMPKPVPSCATRVTDGMVIRTNSPKAIAAQKGVMEFLLINHPLDCPICDQGGECQLQDLAVGYGASATRFGESKRVVIEKNLGPLISTSMTRCIHCTRCVRFGQEVAGDMELGMTGRGEHAEIMPFIQNTVDSEVSGNMIDICPVGALNSKPFQFSARTWEMKRSPGVAPHDSWGSYVTLQSIGSSIKRVLPRDHEEINECWLSDRDRFSYTGLGSRQRLLSPFVRDKGSLKPRQTEWQEALDAAVAKIEATVKEHGPEQVGVLLGPTSVSEEALLAGEFIRALGSSNIDNRLQQRDMSMDGSQGGIPWFGSSIDDLSLLNSILLVGADPARELPLLPLRLRRLQREKKLKIFSIGAQDIGRQLSLERQRLLPPSQWPQELARLLLAADPSSSLPAGLQSEADADAAADWEVLRQGSTAVLLGAEARRHPAYSSLKFMTQRLAKLCADGYDGVLPESCNTLGASLAGGIPHHGFMRDKMERGGKNARQMLAAPLKLYILINCEPADVLEAQQAHEIFQDAAVIHIGGYMDVARGYADVMLPAALFGERKGAVINLEGNAVTTEEVVPPPGEARPVWKILRMLGSMLRFENFGYRDLDELRTRLISAGDFGGLLVNSLEEEFVPTLAPAAEAADGEGTAFERIYNVAHFGTDQLLRRAEPLQQTRIAKLDRQAALHSADLAELGLKDGGAAVLRVPGAAVDCVVRADDRVARGCLRAPWGVEEFAALGAAGTVRVAAAAAAAEPQQAAAAAA</sequence>
<dbReference type="SUPFAM" id="SSF54292">
    <property type="entry name" value="2Fe-2S ferredoxin-like"/>
    <property type="match status" value="1"/>
</dbReference>
<evidence type="ECO:0000259" key="14">
    <source>
        <dbReference type="PROSITE" id="PS51669"/>
    </source>
</evidence>
<dbReference type="InterPro" id="IPR054351">
    <property type="entry name" value="NADH_UbQ_OxRdtase_ferredoxin"/>
</dbReference>
<comment type="catalytic activity">
    <reaction evidence="12 13">
        <text>a quinone + NADH + 5 H(+)(in) = a quinol + NAD(+) + 4 H(+)(out)</text>
        <dbReference type="Rhea" id="RHEA:57888"/>
        <dbReference type="ChEBI" id="CHEBI:15378"/>
        <dbReference type="ChEBI" id="CHEBI:24646"/>
        <dbReference type="ChEBI" id="CHEBI:57540"/>
        <dbReference type="ChEBI" id="CHEBI:57945"/>
        <dbReference type="ChEBI" id="CHEBI:132124"/>
    </reaction>
</comment>
<name>A0A930XWX9_9GAMM</name>
<dbReference type="GO" id="GO:0051537">
    <property type="term" value="F:2 iron, 2 sulfur cluster binding"/>
    <property type="evidence" value="ECO:0007669"/>
    <property type="project" value="UniProtKB-UniRule"/>
</dbReference>
<keyword evidence="16" id="KW-0560">Oxidoreductase</keyword>
<evidence type="ECO:0000256" key="12">
    <source>
        <dbReference type="ARBA" id="ARBA00047712"/>
    </source>
</evidence>
<dbReference type="SUPFAM" id="SSF53706">
    <property type="entry name" value="Formate dehydrogenase/DMSO reductase, domains 1-3"/>
    <property type="match status" value="1"/>
</dbReference>
<dbReference type="GO" id="GO:0042773">
    <property type="term" value="P:ATP synthesis coupled electron transport"/>
    <property type="evidence" value="ECO:0007669"/>
    <property type="project" value="InterPro"/>
</dbReference>
<dbReference type="GO" id="GO:0008137">
    <property type="term" value="F:NADH dehydrogenase (ubiquinone) activity"/>
    <property type="evidence" value="ECO:0007669"/>
    <property type="project" value="UniProtKB-UniRule"/>
</dbReference>
<evidence type="ECO:0000259" key="15">
    <source>
        <dbReference type="PROSITE" id="PS51839"/>
    </source>
</evidence>
<evidence type="ECO:0000256" key="6">
    <source>
        <dbReference type="ARBA" id="ARBA00022723"/>
    </source>
</evidence>
<evidence type="ECO:0000256" key="8">
    <source>
        <dbReference type="ARBA" id="ARBA00023004"/>
    </source>
</evidence>
<keyword evidence="3 13" id="KW-0004">4Fe-4S</keyword>
<keyword evidence="17" id="KW-1185">Reference proteome</keyword>
<comment type="function">
    <text evidence="13">NDH-1 shuttles electrons from NADH, via FMN and iron-sulfur (Fe-S) centers, to quinones in the respiratory chain. Couples the redox reaction to proton translocation (for every two electrons transferred, four hydrogen ions are translocated across the cytoplasmic membrane), and thus conserves the redox energy in a proton gradient.</text>
</comment>
<dbReference type="Gene3D" id="3.30.70.20">
    <property type="match status" value="1"/>
</dbReference>
<comment type="caution">
    <text evidence="16">The sequence shown here is derived from an EMBL/GenBank/DDBJ whole genome shotgun (WGS) entry which is preliminary data.</text>
</comment>
<evidence type="ECO:0000256" key="4">
    <source>
        <dbReference type="ARBA" id="ARBA00022714"/>
    </source>
</evidence>
<dbReference type="PROSITE" id="PS00643">
    <property type="entry name" value="COMPLEX1_75K_3"/>
    <property type="match status" value="1"/>
</dbReference>
<dbReference type="EC" id="7.1.1.-" evidence="13"/>
<dbReference type="InterPro" id="IPR000283">
    <property type="entry name" value="NADH_UbQ_OxRdtase_75kDa_su_CS"/>
</dbReference>
<reference evidence="16" key="1">
    <citation type="submission" date="2020-10" db="EMBL/GenBank/DDBJ databases">
        <title>An improved Amphimedon queenslandica hologenome assembly reveals how three proteobacterial symbionts can extend the metabolic phenotypic of their marine sponge host.</title>
        <authorList>
            <person name="Degnan B."/>
            <person name="Degnan S."/>
            <person name="Xiang X."/>
        </authorList>
    </citation>
    <scope>NUCLEOTIDE SEQUENCE</scope>
    <source>
        <strain evidence="16">AqS2</strain>
    </source>
</reference>
<protein>
    <recommendedName>
        <fullName evidence="13">NADH-quinone oxidoreductase</fullName>
        <ecNumber evidence="13">7.1.1.-</ecNumber>
    </recommendedName>
</protein>
<evidence type="ECO:0000256" key="3">
    <source>
        <dbReference type="ARBA" id="ARBA00022485"/>
    </source>
</evidence>
<dbReference type="PANTHER" id="PTHR43105:SF13">
    <property type="entry name" value="NADH-UBIQUINONE OXIDOREDUCTASE 75 KDA SUBUNIT, MITOCHONDRIAL"/>
    <property type="match status" value="1"/>
</dbReference>
<evidence type="ECO:0000256" key="5">
    <source>
        <dbReference type="ARBA" id="ARBA00022719"/>
    </source>
</evidence>
<keyword evidence="5 13" id="KW-0874">Quinone</keyword>
<evidence type="ECO:0000256" key="11">
    <source>
        <dbReference type="ARBA" id="ARBA00026021"/>
    </source>
</evidence>
<keyword evidence="6 13" id="KW-0479">Metal-binding</keyword>
<dbReference type="Pfam" id="PF00384">
    <property type="entry name" value="Molybdopterin"/>
    <property type="match status" value="1"/>
</dbReference>
<dbReference type="InterPro" id="IPR006963">
    <property type="entry name" value="Mopterin_OxRdtase_4Fe-4S_dom"/>
</dbReference>
<accession>A0A930XWX9</accession>
<evidence type="ECO:0000313" key="17">
    <source>
        <dbReference type="Proteomes" id="UP000604381"/>
    </source>
</evidence>
<evidence type="ECO:0000256" key="7">
    <source>
        <dbReference type="ARBA" id="ARBA00022967"/>
    </source>
</evidence>
<dbReference type="Pfam" id="PF22117">
    <property type="entry name" value="Fer4_Nqo3"/>
    <property type="match status" value="1"/>
</dbReference>
<dbReference type="SMART" id="SM00929">
    <property type="entry name" value="NADH-G_4Fe-4S_3"/>
    <property type="match status" value="1"/>
</dbReference>
<comment type="similarity">
    <text evidence="2 13">Belongs to the complex I 75 kDa subunit family.</text>
</comment>
<dbReference type="Proteomes" id="UP000604381">
    <property type="component" value="Unassembled WGS sequence"/>
</dbReference>
<dbReference type="InterPro" id="IPR001041">
    <property type="entry name" value="2Fe-2S_ferredoxin-type"/>
</dbReference>
<dbReference type="InterPro" id="IPR009010">
    <property type="entry name" value="Asp_de-COase-like_dom_sf"/>
</dbReference>
<dbReference type="InterPro" id="IPR010228">
    <property type="entry name" value="NADH_UbQ_OxRdtase_Gsu"/>
</dbReference>
<evidence type="ECO:0000313" key="16">
    <source>
        <dbReference type="EMBL" id="MBF2735547.1"/>
    </source>
</evidence>
<comment type="cofactor">
    <cofactor evidence="1 13">
        <name>[4Fe-4S] cluster</name>
        <dbReference type="ChEBI" id="CHEBI:49883"/>
    </cofactor>
</comment>
<dbReference type="FunFam" id="3.10.20.740:FF:000001">
    <property type="entry name" value="NADH-quinone oxidoreductase subunit G"/>
    <property type="match status" value="1"/>
</dbReference>
<feature type="domain" description="4Fe-4S His(Cys)3-ligated-type" evidence="15">
    <location>
        <begin position="79"/>
        <end position="118"/>
    </location>
</feature>
<evidence type="ECO:0000256" key="10">
    <source>
        <dbReference type="ARBA" id="ARBA00023027"/>
    </source>
</evidence>
<evidence type="ECO:0000256" key="1">
    <source>
        <dbReference type="ARBA" id="ARBA00001966"/>
    </source>
</evidence>
<dbReference type="Gene3D" id="3.10.20.740">
    <property type="match status" value="1"/>
</dbReference>
<dbReference type="SUPFAM" id="SSF50692">
    <property type="entry name" value="ADC-like"/>
    <property type="match status" value="1"/>
</dbReference>
<dbReference type="GO" id="GO:0051539">
    <property type="term" value="F:4 iron, 4 sulfur cluster binding"/>
    <property type="evidence" value="ECO:0007669"/>
    <property type="project" value="UniProtKB-KW"/>
</dbReference>
<keyword evidence="10 13" id="KW-0520">NAD</keyword>
<dbReference type="Pfam" id="PF10588">
    <property type="entry name" value="NADH-G_4Fe-4S_3"/>
    <property type="match status" value="1"/>
</dbReference>
<proteinExistence type="inferred from homology"/>
<dbReference type="PANTHER" id="PTHR43105">
    <property type="entry name" value="RESPIRATORY NITRATE REDUCTASE"/>
    <property type="match status" value="1"/>
</dbReference>
<dbReference type="InterPro" id="IPR036010">
    <property type="entry name" value="2Fe-2S_ferredoxin-like_sf"/>
</dbReference>
<dbReference type="PROSITE" id="PS51669">
    <property type="entry name" value="4FE4S_MOW_BIS_MGD"/>
    <property type="match status" value="1"/>
</dbReference>
<dbReference type="GO" id="GO:0016020">
    <property type="term" value="C:membrane"/>
    <property type="evidence" value="ECO:0007669"/>
    <property type="project" value="InterPro"/>
</dbReference>
<keyword evidence="4 13" id="KW-0001">2Fe-2S</keyword>
<feature type="domain" description="4Fe-4S Mo/W bis-MGD-type" evidence="14">
    <location>
        <begin position="216"/>
        <end position="272"/>
    </location>
</feature>
<dbReference type="EMBL" id="JADHEI010000040">
    <property type="protein sequence ID" value="MBF2735547.1"/>
    <property type="molecule type" value="Genomic_DNA"/>
</dbReference>
<dbReference type="PROSITE" id="PS51839">
    <property type="entry name" value="4FE4S_HC3"/>
    <property type="match status" value="1"/>
</dbReference>
<keyword evidence="8 13" id="KW-0408">Iron</keyword>
<dbReference type="GO" id="GO:0046872">
    <property type="term" value="F:metal ion binding"/>
    <property type="evidence" value="ECO:0007669"/>
    <property type="project" value="UniProtKB-UniRule"/>
</dbReference>
<keyword evidence="9 13" id="KW-0411">Iron-sulfur</keyword>
<dbReference type="AlphaFoldDB" id="A0A930XWX9"/>
<dbReference type="InterPro" id="IPR006656">
    <property type="entry name" value="Mopterin_OxRdtase"/>
</dbReference>
<dbReference type="FunFam" id="3.30.70.20:FF:000002">
    <property type="entry name" value="NADH-ubiquinone oxidoreductase 75 kDa subunit"/>
    <property type="match status" value="1"/>
</dbReference>
<dbReference type="GO" id="GO:0016651">
    <property type="term" value="F:oxidoreductase activity, acting on NAD(P)H"/>
    <property type="evidence" value="ECO:0007669"/>
    <property type="project" value="InterPro"/>
</dbReference>
<keyword evidence="7 13" id="KW-1278">Translocase</keyword>
<dbReference type="Pfam" id="PF22151">
    <property type="entry name" value="Fer4_NDSU1"/>
    <property type="match status" value="1"/>
</dbReference>
<dbReference type="CDD" id="cd00207">
    <property type="entry name" value="fer2"/>
    <property type="match status" value="1"/>
</dbReference>
<dbReference type="InterPro" id="IPR019574">
    <property type="entry name" value="NADH_UbQ_OxRdtase_Gsu_4Fe4S-bd"/>
</dbReference>
<dbReference type="Gene3D" id="3.40.50.740">
    <property type="match status" value="2"/>
</dbReference>
<dbReference type="NCBIfam" id="TIGR01973">
    <property type="entry name" value="NuoG"/>
    <property type="match status" value="1"/>
</dbReference>
<evidence type="ECO:0000256" key="9">
    <source>
        <dbReference type="ARBA" id="ARBA00023014"/>
    </source>
</evidence>
<evidence type="ECO:0000256" key="2">
    <source>
        <dbReference type="ARBA" id="ARBA00005404"/>
    </source>
</evidence>
<comment type="subunit">
    <text evidence="11">Composed of 13 different subunits. Subunits NuoCD, E, F, and G constitute the peripheral sector of the complex.</text>
</comment>
<dbReference type="Gene3D" id="3.40.228.10">
    <property type="entry name" value="Dimethylsulfoxide Reductase, domain 2"/>
    <property type="match status" value="1"/>
</dbReference>